<evidence type="ECO:0000313" key="2">
    <source>
        <dbReference type="Proteomes" id="UP000001190"/>
    </source>
</evidence>
<organism evidence="1 2">
    <name type="scientific">Mycobacterium marinum (strain ATCC BAA-535 / M)</name>
    <dbReference type="NCBI Taxonomy" id="216594"/>
    <lineage>
        <taxon>Bacteria</taxon>
        <taxon>Bacillati</taxon>
        <taxon>Actinomycetota</taxon>
        <taxon>Actinomycetes</taxon>
        <taxon>Mycobacteriales</taxon>
        <taxon>Mycobacteriaceae</taxon>
        <taxon>Mycobacterium</taxon>
        <taxon>Mycobacterium ulcerans group</taxon>
    </lineage>
</organism>
<dbReference type="EMBL" id="CP000854">
    <property type="protein sequence ID" value="ACC41345.1"/>
    <property type="molecule type" value="Genomic_DNA"/>
</dbReference>
<reference evidence="1 2" key="1">
    <citation type="journal article" date="2008" name="Genome Res.">
        <title>Insights from the complete genome sequence of Mycobacterium marinum on the evolution of Mycobacterium tuberculosis.</title>
        <authorList>
            <person name="Stinear T.P."/>
            <person name="Seemann T."/>
            <person name="Harrison P.F."/>
            <person name="Jenkin G.A."/>
            <person name="Davies J.K."/>
            <person name="Johnson P.D."/>
            <person name="Abdellah Z."/>
            <person name="Arrowsmith C."/>
            <person name="Chillingworth T."/>
            <person name="Churcher C."/>
            <person name="Clarke K."/>
            <person name="Cronin A."/>
            <person name="Davis P."/>
            <person name="Goodhead I."/>
            <person name="Holroyd N."/>
            <person name="Jagels K."/>
            <person name="Lord A."/>
            <person name="Moule S."/>
            <person name="Mungall K."/>
            <person name="Norbertczak H."/>
            <person name="Quail M.A."/>
            <person name="Rabbinowitsch E."/>
            <person name="Walker D."/>
            <person name="White B."/>
            <person name="Whitehead S."/>
            <person name="Small P.L."/>
            <person name="Brosch R."/>
            <person name="Ramakrishnan L."/>
            <person name="Fischbach M.A."/>
            <person name="Parkhill J."/>
            <person name="Cole S.T."/>
        </authorList>
    </citation>
    <scope>NUCLEOTIDE SEQUENCE [LARGE SCALE GENOMIC DNA]</scope>
    <source>
        <strain evidence="2">ATCC BAA-535 / M</strain>
    </source>
</reference>
<dbReference type="Proteomes" id="UP000001190">
    <property type="component" value="Chromosome"/>
</dbReference>
<name>B2HE65_MYCMM</name>
<keyword evidence="2" id="KW-1185">Reference proteome</keyword>
<dbReference type="HOGENOM" id="CLU_2650604_0_0_11"/>
<protein>
    <submittedName>
        <fullName evidence="1">Uncharacterized protein</fullName>
    </submittedName>
</protein>
<sequence>MYRTRVEREELTSVTNAPVTNAPEAEVIYLQSHPMWLAARQRENQRLEEMRRHPAYLGRQRAAAMGVDVSSMGSAARAWPSADSPA</sequence>
<proteinExistence type="predicted"/>
<accession>B2HE65</accession>
<evidence type="ECO:0000313" key="1">
    <source>
        <dbReference type="EMBL" id="ACC41345.1"/>
    </source>
</evidence>
<dbReference type="KEGG" id="mmi:MMAR_2905"/>
<dbReference type="AlphaFoldDB" id="B2HE65"/>
<gene>
    <name evidence="1" type="ordered locus">MMAR_2905</name>
</gene>
<dbReference type="STRING" id="216594.MMAR_2905"/>